<dbReference type="Proteomes" id="UP000266861">
    <property type="component" value="Unassembled WGS sequence"/>
</dbReference>
<protein>
    <submittedName>
        <fullName evidence="1">Uncharacterized protein</fullName>
    </submittedName>
</protein>
<accession>A0A397J2N6</accession>
<reference evidence="1 2" key="1">
    <citation type="submission" date="2018-08" db="EMBL/GenBank/DDBJ databases">
        <title>Genome and evolution of the arbuscular mycorrhizal fungus Diversispora epigaea (formerly Glomus versiforme) and its bacterial endosymbionts.</title>
        <authorList>
            <person name="Sun X."/>
            <person name="Fei Z."/>
            <person name="Harrison M."/>
        </authorList>
    </citation>
    <scope>NUCLEOTIDE SEQUENCE [LARGE SCALE GENOMIC DNA]</scope>
    <source>
        <strain evidence="1 2">IT104</strain>
    </source>
</reference>
<name>A0A397J2N6_9GLOM</name>
<keyword evidence="2" id="KW-1185">Reference proteome</keyword>
<proteinExistence type="predicted"/>
<evidence type="ECO:0000313" key="1">
    <source>
        <dbReference type="EMBL" id="RHZ82555.1"/>
    </source>
</evidence>
<dbReference type="STRING" id="1348612.A0A397J2N6"/>
<evidence type="ECO:0000313" key="2">
    <source>
        <dbReference type="Proteomes" id="UP000266861"/>
    </source>
</evidence>
<sequence length="200" mass="21587">MYALSANNINKTKIITITCDNTKTIYPSNCPGSLTTTTSTSITVTKTTKLVCTMTTEFTTAPSTTTSITTTTTITTIPLLVIPYKKRSNTIICNLETACYFKNRFTKVVFCKPTVYLSCPKVCTKTSKTTSTSTSIITSTSISTITLAFTTTFTSLSTSTFTVMTMPACIAPGLECQISNPGQCCNFACKYIGYGISYCL</sequence>
<dbReference type="EMBL" id="PQFF01000102">
    <property type="protein sequence ID" value="RHZ82555.1"/>
    <property type="molecule type" value="Genomic_DNA"/>
</dbReference>
<organism evidence="1 2">
    <name type="scientific">Diversispora epigaea</name>
    <dbReference type="NCBI Taxonomy" id="1348612"/>
    <lineage>
        <taxon>Eukaryota</taxon>
        <taxon>Fungi</taxon>
        <taxon>Fungi incertae sedis</taxon>
        <taxon>Mucoromycota</taxon>
        <taxon>Glomeromycotina</taxon>
        <taxon>Glomeromycetes</taxon>
        <taxon>Diversisporales</taxon>
        <taxon>Diversisporaceae</taxon>
        <taxon>Diversispora</taxon>
    </lineage>
</organism>
<comment type="caution">
    <text evidence="1">The sequence shown here is derived from an EMBL/GenBank/DDBJ whole genome shotgun (WGS) entry which is preliminary data.</text>
</comment>
<gene>
    <name evidence="1" type="ORF">Glove_109g356</name>
</gene>
<dbReference type="AlphaFoldDB" id="A0A397J2N6"/>